<dbReference type="InterPro" id="IPR036366">
    <property type="entry name" value="PGBDSf"/>
</dbReference>
<dbReference type="InterPro" id="IPR004447">
    <property type="entry name" value="Peptidase_S41A"/>
</dbReference>
<dbReference type="CDD" id="cd06782">
    <property type="entry name" value="cpPDZ_CPP-like"/>
    <property type="match status" value="1"/>
</dbReference>
<dbReference type="GO" id="GO:0030288">
    <property type="term" value="C:outer membrane-bounded periplasmic space"/>
    <property type="evidence" value="ECO:0007669"/>
    <property type="project" value="TreeGrafter"/>
</dbReference>
<dbReference type="SUPFAM" id="SSF47090">
    <property type="entry name" value="PGBD-like"/>
    <property type="match status" value="1"/>
</dbReference>
<dbReference type="Pfam" id="PF01471">
    <property type="entry name" value="PG_binding_1"/>
    <property type="match status" value="1"/>
</dbReference>
<dbReference type="SMART" id="SM00228">
    <property type="entry name" value="PDZ"/>
    <property type="match status" value="1"/>
</dbReference>
<evidence type="ECO:0000313" key="8">
    <source>
        <dbReference type="EMBL" id="EUJ27050.1"/>
    </source>
</evidence>
<protein>
    <submittedName>
        <fullName evidence="8">Carboxypeptidase</fullName>
    </submittedName>
</protein>
<evidence type="ECO:0000256" key="2">
    <source>
        <dbReference type="ARBA" id="ARBA00022670"/>
    </source>
</evidence>
<dbReference type="InterPro" id="IPR036034">
    <property type="entry name" value="PDZ_sf"/>
</dbReference>
<dbReference type="SUPFAM" id="SSF52096">
    <property type="entry name" value="ClpP/crotonase"/>
    <property type="match status" value="1"/>
</dbReference>
<dbReference type="InterPro" id="IPR041489">
    <property type="entry name" value="PDZ_6"/>
</dbReference>
<dbReference type="InterPro" id="IPR005151">
    <property type="entry name" value="Tail-specific_protease"/>
</dbReference>
<dbReference type="RefSeq" id="WP_036106988.1">
    <property type="nucleotide sequence ID" value="NZ_AODG01000013.1"/>
</dbReference>
<keyword evidence="6" id="KW-1133">Transmembrane helix</keyword>
<dbReference type="PANTHER" id="PTHR32060">
    <property type="entry name" value="TAIL-SPECIFIC PROTEASE"/>
    <property type="match status" value="1"/>
</dbReference>
<dbReference type="SUPFAM" id="SSF50156">
    <property type="entry name" value="PDZ domain-like"/>
    <property type="match status" value="1"/>
</dbReference>
<comment type="similarity">
    <text evidence="1 5">Belongs to the peptidase S41A family.</text>
</comment>
<feature type="domain" description="PDZ" evidence="7">
    <location>
        <begin position="114"/>
        <end position="178"/>
    </location>
</feature>
<gene>
    <name evidence="8" type="ORF">LMUR_11137</name>
</gene>
<evidence type="ECO:0000256" key="6">
    <source>
        <dbReference type="SAM" id="Phobius"/>
    </source>
</evidence>
<dbReference type="InterPro" id="IPR029045">
    <property type="entry name" value="ClpP/crotonase-like_dom_sf"/>
</dbReference>
<keyword evidence="4 5" id="KW-0720">Serine protease</keyword>
<dbReference type="FunFam" id="2.30.42.10:FF:000063">
    <property type="entry name" value="Peptidase, S41 family"/>
    <property type="match status" value="1"/>
</dbReference>
<keyword evidence="2 5" id="KW-0645">Protease</keyword>
<proteinExistence type="inferred from homology"/>
<dbReference type="InterPro" id="IPR036365">
    <property type="entry name" value="PGBD-like_sf"/>
</dbReference>
<keyword evidence="6" id="KW-0812">Transmembrane</keyword>
<dbReference type="Gene3D" id="2.30.42.10">
    <property type="match status" value="1"/>
</dbReference>
<dbReference type="Gene3D" id="3.30.750.44">
    <property type="match status" value="1"/>
</dbReference>
<dbReference type="GO" id="GO:0007165">
    <property type="term" value="P:signal transduction"/>
    <property type="evidence" value="ECO:0007669"/>
    <property type="project" value="TreeGrafter"/>
</dbReference>
<dbReference type="GO" id="GO:0004180">
    <property type="term" value="F:carboxypeptidase activity"/>
    <property type="evidence" value="ECO:0007669"/>
    <property type="project" value="UniProtKB-KW"/>
</dbReference>
<dbReference type="CDD" id="cd07560">
    <property type="entry name" value="Peptidase_S41_CPP"/>
    <property type="match status" value="1"/>
</dbReference>
<feature type="transmembrane region" description="Helical" evidence="6">
    <location>
        <begin position="22"/>
        <end position="46"/>
    </location>
</feature>
<keyword evidence="3 5" id="KW-0378">Hydrolase</keyword>
<dbReference type="Proteomes" id="UP000019251">
    <property type="component" value="Unassembled WGS sequence"/>
</dbReference>
<dbReference type="InterPro" id="IPR001478">
    <property type="entry name" value="PDZ"/>
</dbReference>
<keyword evidence="8" id="KW-0121">Carboxypeptidase</keyword>
<comment type="caution">
    <text evidence="8">The sequence shown here is derived from an EMBL/GenBank/DDBJ whole genome shotgun (WGS) entry which is preliminary data.</text>
</comment>
<dbReference type="GO" id="GO:0006508">
    <property type="term" value="P:proteolysis"/>
    <property type="evidence" value="ECO:0007669"/>
    <property type="project" value="UniProtKB-KW"/>
</dbReference>
<dbReference type="InterPro" id="IPR055210">
    <property type="entry name" value="CtpA/B_N"/>
</dbReference>
<dbReference type="InterPro" id="IPR002477">
    <property type="entry name" value="Peptidoglycan-bd-like"/>
</dbReference>
<dbReference type="Gene3D" id="3.90.226.10">
    <property type="entry name" value="2-enoyl-CoA Hydratase, Chain A, domain 1"/>
    <property type="match status" value="1"/>
</dbReference>
<dbReference type="Pfam" id="PF03572">
    <property type="entry name" value="Peptidase_S41"/>
    <property type="match status" value="1"/>
</dbReference>
<keyword evidence="6" id="KW-0472">Membrane</keyword>
<dbReference type="AlphaFoldDB" id="A0A829R416"/>
<sequence>MSEENPQDKDEKLGKGYIKIKLFPFIMLIFAFVFVTALVTTIVMSLGADKQVKVSIPERKEFTKLYSVYDEIAKKYYKEPSASKMIDGAIKGMVGSLDDPYSTFMSKKEASEFDDTISSSFEGIGAEIQEKDGNIVVVSPIKNSPAEKAGLKPQDVIVKVNGKALKGNTATEATQKIRGEKGSKVDLVIQRPGEEKPFNLTITRDKIPVETVYSTMGKDKIAHITISTFSENTYNELEKALKEQDDKGMKGLVLDLRGNPGGLLDQAVDISSLFIDNGKTVVQEQPRDGKKVVIAADSAKHDNYKVTVPTTILIDGGSASASEILAAAAKESGNVKLVGTKSFGKGTVQTAEPLEDGSTIKLTIAKWLTPDGEWIHEKGIKPDYEVKMPAYATSAVPSPKNTYQLNDFGKEVKNIETYLKALGFNVGKVDGLYDLDTQYAVSRFQAENDLEQTGKVTGKTTTKLIEAIQKHLQKTDPQLKKAKELVK</sequence>
<evidence type="ECO:0000256" key="5">
    <source>
        <dbReference type="RuleBase" id="RU004404"/>
    </source>
</evidence>
<dbReference type="Pfam" id="PF17820">
    <property type="entry name" value="PDZ_6"/>
    <property type="match status" value="1"/>
</dbReference>
<dbReference type="GO" id="GO:0008236">
    <property type="term" value="F:serine-type peptidase activity"/>
    <property type="evidence" value="ECO:0007669"/>
    <property type="project" value="UniProtKB-KW"/>
</dbReference>
<organism evidence="8 9">
    <name type="scientific">Listeria grayi FSL F6-1183</name>
    <dbReference type="NCBI Taxonomy" id="1265827"/>
    <lineage>
        <taxon>Bacteria</taxon>
        <taxon>Bacillati</taxon>
        <taxon>Bacillota</taxon>
        <taxon>Bacilli</taxon>
        <taxon>Bacillales</taxon>
        <taxon>Listeriaceae</taxon>
        <taxon>Listeria</taxon>
    </lineage>
</organism>
<dbReference type="EMBL" id="AODG01000013">
    <property type="protein sequence ID" value="EUJ27050.1"/>
    <property type="molecule type" value="Genomic_DNA"/>
</dbReference>
<dbReference type="NCBIfam" id="TIGR00225">
    <property type="entry name" value="prc"/>
    <property type="match status" value="1"/>
</dbReference>
<dbReference type="Pfam" id="PF22694">
    <property type="entry name" value="CtpB_N-like"/>
    <property type="match status" value="1"/>
</dbReference>
<reference evidence="8 9" key="1">
    <citation type="submission" date="2012-12" db="EMBL/GenBank/DDBJ databases">
        <title>Novel taxa of Listeriaceae from agricultural environments in the United States.</title>
        <authorList>
            <person name="den Bakker H.C."/>
            <person name="Allred A."/>
            <person name="Warchocki S."/>
            <person name="Wright E.M."/>
            <person name="Burrell A."/>
            <person name="Nightingale K.K."/>
            <person name="Kephart D."/>
            <person name="Wiedmann M."/>
        </authorList>
    </citation>
    <scope>NUCLEOTIDE SEQUENCE [LARGE SCALE GENOMIC DNA]</scope>
    <source>
        <strain evidence="8 9">FSL F6-1183</strain>
    </source>
</reference>
<evidence type="ECO:0000313" key="9">
    <source>
        <dbReference type="Proteomes" id="UP000019251"/>
    </source>
</evidence>
<evidence type="ECO:0000256" key="3">
    <source>
        <dbReference type="ARBA" id="ARBA00022801"/>
    </source>
</evidence>
<evidence type="ECO:0000256" key="1">
    <source>
        <dbReference type="ARBA" id="ARBA00009179"/>
    </source>
</evidence>
<dbReference type="SMART" id="SM00245">
    <property type="entry name" value="TSPc"/>
    <property type="match status" value="1"/>
</dbReference>
<evidence type="ECO:0000259" key="7">
    <source>
        <dbReference type="PROSITE" id="PS50106"/>
    </source>
</evidence>
<dbReference type="Gene3D" id="1.10.101.10">
    <property type="entry name" value="PGBD-like superfamily/PGBD"/>
    <property type="match status" value="1"/>
</dbReference>
<dbReference type="PANTHER" id="PTHR32060:SF30">
    <property type="entry name" value="CARBOXY-TERMINAL PROCESSING PROTEASE CTPA"/>
    <property type="match status" value="1"/>
</dbReference>
<dbReference type="GO" id="GO:0004175">
    <property type="term" value="F:endopeptidase activity"/>
    <property type="evidence" value="ECO:0007669"/>
    <property type="project" value="TreeGrafter"/>
</dbReference>
<evidence type="ECO:0000256" key="4">
    <source>
        <dbReference type="ARBA" id="ARBA00022825"/>
    </source>
</evidence>
<name>A0A829R416_LISGR</name>
<accession>A0A829R416</accession>
<dbReference type="PROSITE" id="PS50106">
    <property type="entry name" value="PDZ"/>
    <property type="match status" value="1"/>
</dbReference>